<evidence type="ECO:0000313" key="1">
    <source>
        <dbReference type="EMBL" id="CAI0436472.1"/>
    </source>
</evidence>
<reference evidence="1" key="1">
    <citation type="submission" date="2022-08" db="EMBL/GenBank/DDBJ databases">
        <authorList>
            <person name="Gutierrez-Valencia J."/>
        </authorList>
    </citation>
    <scope>NUCLEOTIDE SEQUENCE</scope>
</reference>
<dbReference type="EMBL" id="CAMGYJ010000006">
    <property type="protein sequence ID" value="CAI0437143.1"/>
    <property type="molecule type" value="Genomic_DNA"/>
</dbReference>
<keyword evidence="3" id="KW-1185">Reference proteome</keyword>
<organism evidence="1 3">
    <name type="scientific">Linum tenue</name>
    <dbReference type="NCBI Taxonomy" id="586396"/>
    <lineage>
        <taxon>Eukaryota</taxon>
        <taxon>Viridiplantae</taxon>
        <taxon>Streptophyta</taxon>
        <taxon>Embryophyta</taxon>
        <taxon>Tracheophyta</taxon>
        <taxon>Spermatophyta</taxon>
        <taxon>Magnoliopsida</taxon>
        <taxon>eudicotyledons</taxon>
        <taxon>Gunneridae</taxon>
        <taxon>Pentapetalae</taxon>
        <taxon>rosids</taxon>
        <taxon>fabids</taxon>
        <taxon>Malpighiales</taxon>
        <taxon>Linaceae</taxon>
        <taxon>Linum</taxon>
    </lineage>
</organism>
<gene>
    <name evidence="1" type="ORF">LITE_LOCUS25112</name>
    <name evidence="2" type="ORF">LITE_LOCUS25352</name>
</gene>
<comment type="caution">
    <text evidence="1">The sequence shown here is derived from an EMBL/GenBank/DDBJ whole genome shotgun (WGS) entry which is preliminary data.</text>
</comment>
<evidence type="ECO:0000313" key="2">
    <source>
        <dbReference type="EMBL" id="CAI0437143.1"/>
    </source>
</evidence>
<evidence type="ECO:0000313" key="3">
    <source>
        <dbReference type="Proteomes" id="UP001154282"/>
    </source>
</evidence>
<protein>
    <submittedName>
        <fullName evidence="1">Uncharacterized protein</fullName>
    </submittedName>
</protein>
<proteinExistence type="predicted"/>
<sequence>MLPQALPRLQKHLHQTPVVQGKWHSFQ</sequence>
<name>A0AAV0LRF9_9ROSI</name>
<dbReference type="AlphaFoldDB" id="A0AAV0LRF9"/>
<dbReference type="EMBL" id="CAMGYJ010000006">
    <property type="protein sequence ID" value="CAI0436472.1"/>
    <property type="molecule type" value="Genomic_DNA"/>
</dbReference>
<dbReference type="Proteomes" id="UP001154282">
    <property type="component" value="Unassembled WGS sequence"/>
</dbReference>
<accession>A0AAV0LRF9</accession>